<dbReference type="RefSeq" id="WP_232560971.1">
    <property type="nucleotide sequence ID" value="NZ_JALPRF010000002.1"/>
</dbReference>
<evidence type="ECO:0000313" key="3">
    <source>
        <dbReference type="Proteomes" id="UP001202180"/>
    </source>
</evidence>
<accession>A0ABT0HJK1</accession>
<dbReference type="Proteomes" id="UP001202180">
    <property type="component" value="Unassembled WGS sequence"/>
</dbReference>
<feature type="chain" id="PRO_5046466895" description="DUF2946 domain-containing protein" evidence="1">
    <location>
        <begin position="24"/>
        <end position="115"/>
    </location>
</feature>
<organism evidence="2 3">
    <name type="scientific">Spirosoma liriopis</name>
    <dbReference type="NCBI Taxonomy" id="2937440"/>
    <lineage>
        <taxon>Bacteria</taxon>
        <taxon>Pseudomonadati</taxon>
        <taxon>Bacteroidota</taxon>
        <taxon>Cytophagia</taxon>
        <taxon>Cytophagales</taxon>
        <taxon>Cytophagaceae</taxon>
        <taxon>Spirosoma</taxon>
    </lineage>
</organism>
<dbReference type="EMBL" id="JALPRF010000002">
    <property type="protein sequence ID" value="MCK8492333.1"/>
    <property type="molecule type" value="Genomic_DNA"/>
</dbReference>
<evidence type="ECO:0008006" key="4">
    <source>
        <dbReference type="Google" id="ProtNLM"/>
    </source>
</evidence>
<comment type="caution">
    <text evidence="2">The sequence shown here is derived from an EMBL/GenBank/DDBJ whole genome shotgun (WGS) entry which is preliminary data.</text>
</comment>
<keyword evidence="1" id="KW-0732">Signal</keyword>
<gene>
    <name evidence="2" type="ORF">M0L20_10770</name>
</gene>
<reference evidence="2 3" key="1">
    <citation type="submission" date="2022-04" db="EMBL/GenBank/DDBJ databases">
        <title>Spirosoma sp. strain RP8 genome sequencing and assembly.</title>
        <authorList>
            <person name="Jung Y."/>
        </authorList>
    </citation>
    <scope>NUCLEOTIDE SEQUENCE [LARGE SCALE GENOMIC DNA]</scope>
    <source>
        <strain evidence="2 3">RP8</strain>
    </source>
</reference>
<protein>
    <recommendedName>
        <fullName evidence="4">DUF2946 domain-containing protein</fullName>
    </recommendedName>
</protein>
<sequence>MAVKWLTTILALYLTGLSLWPCADEALSIIGQGNQGAFISAKTASSEASHDHQDHCTPFCSCACCAATITVAPQFHYSPAYLVEVALVATTDFQYTLLQWADPLSAIWQPPKLVI</sequence>
<feature type="signal peptide" evidence="1">
    <location>
        <begin position="1"/>
        <end position="23"/>
    </location>
</feature>
<evidence type="ECO:0000313" key="2">
    <source>
        <dbReference type="EMBL" id="MCK8492333.1"/>
    </source>
</evidence>
<proteinExistence type="predicted"/>
<evidence type="ECO:0000256" key="1">
    <source>
        <dbReference type="SAM" id="SignalP"/>
    </source>
</evidence>
<name>A0ABT0HJK1_9BACT</name>
<keyword evidence="3" id="KW-1185">Reference proteome</keyword>